<keyword evidence="1 3" id="KW-0378">Hydrolase</keyword>
<dbReference type="Gene3D" id="3.40.50.1820">
    <property type="entry name" value="alpha/beta hydrolase"/>
    <property type="match status" value="1"/>
</dbReference>
<feature type="domain" description="Alpha/beta hydrolase fold-3" evidence="2">
    <location>
        <begin position="76"/>
        <end position="279"/>
    </location>
</feature>
<dbReference type="InterPro" id="IPR029058">
    <property type="entry name" value="AB_hydrolase_fold"/>
</dbReference>
<dbReference type="Proteomes" id="UP001500879">
    <property type="component" value="Unassembled WGS sequence"/>
</dbReference>
<dbReference type="InterPro" id="IPR050300">
    <property type="entry name" value="GDXG_lipolytic_enzyme"/>
</dbReference>
<proteinExistence type="predicted"/>
<dbReference type="InterPro" id="IPR013094">
    <property type="entry name" value="AB_hydrolase_3"/>
</dbReference>
<protein>
    <submittedName>
        <fullName evidence="3">Alpha/beta hydrolase</fullName>
    </submittedName>
</protein>
<sequence length="305" mass="31977">MTVYRLDPELAAVAAQVPRTDFTNPAAVREAALAAAKAYAASLPADDSVLVTDTDEAGPAVRIYRPATAPHPAPVLLAFHGGGFVLGSIHSEHRRALELACMSGCTVISVDYRLAPEHPFPAGLEDAYTILEWTAKNAAKLDIDPARIAVGGGSAGGGLAAGLALLARDRGGPAIVFQLLLCPALDDRIQTLSASTFTDSPVFDSCALTQMWPLYLPGGDVSPYAAPARAEDLTGLPPAYILTAEHDPLRDEGIHYATRLLDAGVPAELQQTTGTFHVFDHVAPDAAVSRRARAEMAEVLARALA</sequence>
<evidence type="ECO:0000313" key="4">
    <source>
        <dbReference type="Proteomes" id="UP001500879"/>
    </source>
</evidence>
<reference evidence="4" key="1">
    <citation type="journal article" date="2019" name="Int. J. Syst. Evol. Microbiol.">
        <title>The Global Catalogue of Microorganisms (GCM) 10K type strain sequencing project: providing services to taxonomists for standard genome sequencing and annotation.</title>
        <authorList>
            <consortium name="The Broad Institute Genomics Platform"/>
            <consortium name="The Broad Institute Genome Sequencing Center for Infectious Disease"/>
            <person name="Wu L."/>
            <person name="Ma J."/>
        </authorList>
    </citation>
    <scope>NUCLEOTIDE SEQUENCE [LARGE SCALE GENOMIC DNA]</scope>
    <source>
        <strain evidence="4">JCM 4788</strain>
    </source>
</reference>
<organism evidence="3 4">
    <name type="scientific">Streptomyces luteireticuli</name>
    <dbReference type="NCBI Taxonomy" id="173858"/>
    <lineage>
        <taxon>Bacteria</taxon>
        <taxon>Bacillati</taxon>
        <taxon>Actinomycetota</taxon>
        <taxon>Actinomycetes</taxon>
        <taxon>Kitasatosporales</taxon>
        <taxon>Streptomycetaceae</taxon>
        <taxon>Streptomyces</taxon>
    </lineage>
</organism>
<dbReference type="EMBL" id="BAAABX010000023">
    <property type="protein sequence ID" value="GAA0401124.1"/>
    <property type="molecule type" value="Genomic_DNA"/>
</dbReference>
<accession>A0ABP3IFL8</accession>
<dbReference type="PANTHER" id="PTHR48081:SF8">
    <property type="entry name" value="ALPHA_BETA HYDROLASE FOLD-3 DOMAIN-CONTAINING PROTEIN-RELATED"/>
    <property type="match status" value="1"/>
</dbReference>
<dbReference type="SUPFAM" id="SSF53474">
    <property type="entry name" value="alpha/beta-Hydrolases"/>
    <property type="match status" value="1"/>
</dbReference>
<evidence type="ECO:0000259" key="2">
    <source>
        <dbReference type="Pfam" id="PF07859"/>
    </source>
</evidence>
<dbReference type="RefSeq" id="WP_344022757.1">
    <property type="nucleotide sequence ID" value="NZ_BAAABX010000023.1"/>
</dbReference>
<comment type="caution">
    <text evidence="3">The sequence shown here is derived from an EMBL/GenBank/DDBJ whole genome shotgun (WGS) entry which is preliminary data.</text>
</comment>
<keyword evidence="4" id="KW-1185">Reference proteome</keyword>
<dbReference type="PANTHER" id="PTHR48081">
    <property type="entry name" value="AB HYDROLASE SUPERFAMILY PROTEIN C4A8.06C"/>
    <property type="match status" value="1"/>
</dbReference>
<evidence type="ECO:0000313" key="3">
    <source>
        <dbReference type="EMBL" id="GAA0401124.1"/>
    </source>
</evidence>
<evidence type="ECO:0000256" key="1">
    <source>
        <dbReference type="ARBA" id="ARBA00022801"/>
    </source>
</evidence>
<name>A0ABP3IFL8_9ACTN</name>
<gene>
    <name evidence="3" type="ORF">GCM10010357_22760</name>
</gene>
<dbReference type="GO" id="GO:0016787">
    <property type="term" value="F:hydrolase activity"/>
    <property type="evidence" value="ECO:0007669"/>
    <property type="project" value="UniProtKB-KW"/>
</dbReference>
<dbReference type="Pfam" id="PF07859">
    <property type="entry name" value="Abhydrolase_3"/>
    <property type="match status" value="1"/>
</dbReference>